<keyword evidence="2" id="KW-0378">Hydrolase</keyword>
<dbReference type="GO" id="GO:0004519">
    <property type="term" value="F:endonuclease activity"/>
    <property type="evidence" value="ECO:0007669"/>
    <property type="project" value="UniProtKB-KW"/>
</dbReference>
<name>A0AAX1L6E8_9CORY</name>
<keyword evidence="2" id="KW-0255">Endonuclease</keyword>
<evidence type="ECO:0000313" key="2">
    <source>
        <dbReference type="EMBL" id="QRP69934.1"/>
    </source>
</evidence>
<dbReference type="EMBL" id="CP069534">
    <property type="protein sequence ID" value="QRP69934.1"/>
    <property type="molecule type" value="Genomic_DNA"/>
</dbReference>
<proteinExistence type="predicted"/>
<dbReference type="CDD" id="cd00085">
    <property type="entry name" value="HNHc"/>
    <property type="match status" value="1"/>
</dbReference>
<reference evidence="2" key="1">
    <citation type="submission" date="2021-02" db="EMBL/GenBank/DDBJ databases">
        <title>FDA dAtabase for Regulatory Grade micrObial Sequences (FDA-ARGOS): Supporting development and validation of Infectious Disease Dx tests.</title>
        <authorList>
            <person name="Sproer C."/>
            <person name="Gronow S."/>
            <person name="Severitt S."/>
            <person name="Schroder I."/>
            <person name="Tallon L."/>
            <person name="Sadzewicz L."/>
            <person name="Zhao X."/>
            <person name="Boylan J."/>
            <person name="Ott S."/>
            <person name="Bowen H."/>
            <person name="Vavikolanu K."/>
            <person name="Mehta A."/>
            <person name="Aluvathingal J."/>
            <person name="Nadendla S."/>
            <person name="Lowell S."/>
            <person name="Myers T."/>
            <person name="Yan Y."/>
            <person name="Sichtig H."/>
        </authorList>
    </citation>
    <scope>NUCLEOTIDE SEQUENCE</scope>
    <source>
        <strain evidence="2">FDAARGOS_1191</strain>
    </source>
</reference>
<evidence type="ECO:0000256" key="1">
    <source>
        <dbReference type="SAM" id="MobiDB-lite"/>
    </source>
</evidence>
<keyword evidence="2" id="KW-0540">Nuclease</keyword>
<gene>
    <name evidence="2" type="ORF">I6J21_09025</name>
</gene>
<dbReference type="InterPro" id="IPR003615">
    <property type="entry name" value="HNH_nuc"/>
</dbReference>
<feature type="compositionally biased region" description="Basic and acidic residues" evidence="1">
    <location>
        <begin position="327"/>
        <end position="342"/>
    </location>
</feature>
<organism evidence="2 3">
    <name type="scientific">Corynebacterium glucuronolyticum</name>
    <dbReference type="NCBI Taxonomy" id="39791"/>
    <lineage>
        <taxon>Bacteria</taxon>
        <taxon>Bacillati</taxon>
        <taxon>Actinomycetota</taxon>
        <taxon>Actinomycetes</taxon>
        <taxon>Mycobacteriales</taxon>
        <taxon>Corynebacteriaceae</taxon>
        <taxon>Corynebacterium</taxon>
    </lineage>
</organism>
<protein>
    <submittedName>
        <fullName evidence="2">HNH endonuclease</fullName>
    </submittedName>
</protein>
<evidence type="ECO:0000313" key="3">
    <source>
        <dbReference type="Proteomes" id="UP000617681"/>
    </source>
</evidence>
<dbReference type="Proteomes" id="UP000617681">
    <property type="component" value="Chromosome"/>
</dbReference>
<dbReference type="RefSeq" id="WP_005395391.1">
    <property type="nucleotide sequence ID" value="NZ_CP069534.1"/>
</dbReference>
<sequence>MTTILNAAKAVNTGLAIFKEVAAIAADRCDAATFISESFYYSKTDANKLVTASKNWAAYTDPDHLAFDVPVPVLILISHAMNLLHPDEDVEAFRTEMLIFADHGNTSWEDVRAHIKKIAGAKQARKVSNSVTFSKTTDITGMQHAHVRLDPELMATFRVTLKILGEKWTELPQSYRYAEGLRKLLLQGVDKQKEDDPWDRTMTPAFMITVDGDYIGDGKFVTTDGTLLGKEDLADIKLADYGLVSIYDRNGNIGCHYLLENQRLASKQLLSAIACDQIFCSHPGCYNLAVYSQGHHSKAHKHGGKANSDTIIPLCRNHNLQNDDDPDKPKNGRHVRDPKTKEAIFLPPDGGPPKRHKNHCREYSGRGLHLRQRANLKRRTKAENLARQKIRQKIHRRRPKRRLL</sequence>
<dbReference type="AlphaFoldDB" id="A0AAX1L6E8"/>
<feature type="region of interest" description="Disordered" evidence="1">
    <location>
        <begin position="318"/>
        <end position="360"/>
    </location>
</feature>
<accession>A0AAX1L6E8</accession>